<dbReference type="GO" id="GO:0048193">
    <property type="term" value="P:Golgi vesicle transport"/>
    <property type="evidence" value="ECO:0007669"/>
    <property type="project" value="InterPro"/>
</dbReference>
<evidence type="ECO:0000313" key="11">
    <source>
        <dbReference type="Proteomes" id="UP000008144"/>
    </source>
</evidence>
<dbReference type="GO" id="GO:0016020">
    <property type="term" value="C:membrane"/>
    <property type="evidence" value="ECO:0007669"/>
    <property type="project" value="InterPro"/>
</dbReference>
<dbReference type="InterPro" id="IPR015260">
    <property type="entry name" value="Syntaxin-6/10/61_N"/>
</dbReference>
<evidence type="ECO:0000256" key="7">
    <source>
        <dbReference type="ARBA" id="ARBA00023136"/>
    </source>
</evidence>
<keyword evidence="3" id="KW-0812">Transmembrane</keyword>
<evidence type="ECO:0000256" key="8">
    <source>
        <dbReference type="ARBA" id="ARBA00037801"/>
    </source>
</evidence>
<dbReference type="Ensembl" id="ENSCINT00000034782.1">
    <property type="protein sequence ID" value="ENSCINP00000035362.1"/>
    <property type="gene ID" value="ENSCING00000018697.1"/>
</dbReference>
<dbReference type="InParanoid" id="H2Y0C8"/>
<dbReference type="SUPFAM" id="SSF47661">
    <property type="entry name" value="t-snare proteins"/>
    <property type="match status" value="1"/>
</dbReference>
<keyword evidence="2" id="KW-0813">Transport</keyword>
<keyword evidence="5" id="KW-1133">Transmembrane helix</keyword>
<sequence>MSVEDPFFVVKSEVEKSINNCRELHSRWRDMLNETKSMKRGDYDKVSNDLRNGLRSIEWDLEDLDETIGIVECNPAKFRIDGSELSARRDFISATRNRIVEMKNELNDPQAKAKADKLLRNNLLQNGLNHKKDKDRYSRLHIANENENNAFIDDH</sequence>
<dbReference type="FunFam" id="1.20.58.90:FF:000004">
    <property type="entry name" value="Syntaxin 10"/>
    <property type="match status" value="1"/>
</dbReference>
<comment type="subcellular location">
    <subcellularLocation>
        <location evidence="8">Golgi apparatus</location>
        <location evidence="8">trans-Golgi network membrane</location>
        <topology evidence="8">Single-pass type IV membrane protein</topology>
    </subcellularLocation>
</comment>
<dbReference type="GO" id="GO:0005794">
    <property type="term" value="C:Golgi apparatus"/>
    <property type="evidence" value="ECO:0007669"/>
    <property type="project" value="UniProtKB-SubCell"/>
</dbReference>
<reference evidence="10" key="3">
    <citation type="submission" date="2025-08" db="UniProtKB">
        <authorList>
            <consortium name="Ensembl"/>
        </authorList>
    </citation>
    <scope>IDENTIFICATION</scope>
</reference>
<dbReference type="Pfam" id="PF09177">
    <property type="entry name" value="STX6_10_61_N"/>
    <property type="match status" value="1"/>
</dbReference>
<keyword evidence="7" id="KW-0472">Membrane</keyword>
<dbReference type="HOGENOM" id="CLU_061883_1_1_1"/>
<evidence type="ECO:0000256" key="3">
    <source>
        <dbReference type="ARBA" id="ARBA00022692"/>
    </source>
</evidence>
<dbReference type="STRING" id="7719.ENSCINP00000035362"/>
<evidence type="ECO:0000256" key="4">
    <source>
        <dbReference type="ARBA" id="ARBA00022927"/>
    </source>
</evidence>
<dbReference type="AlphaFoldDB" id="H2Y0C8"/>
<protein>
    <recommendedName>
        <fullName evidence="9">Syntaxin 6/10/61 N-terminal domain-containing protein</fullName>
    </recommendedName>
</protein>
<reference evidence="10" key="4">
    <citation type="submission" date="2025-09" db="UniProtKB">
        <authorList>
            <consortium name="Ensembl"/>
        </authorList>
    </citation>
    <scope>IDENTIFICATION</scope>
</reference>
<keyword evidence="11" id="KW-1185">Reference proteome</keyword>
<keyword evidence="6" id="KW-0333">Golgi apparatus</keyword>
<feature type="domain" description="Syntaxin 6/10/61 N-terminal" evidence="9">
    <location>
        <begin position="5"/>
        <end position="103"/>
    </location>
</feature>
<reference evidence="10" key="2">
    <citation type="journal article" date="2008" name="Genome Biol.">
        <title>Improved genome assembly and evidence-based global gene model set for the chordate Ciona intestinalis: new insight into intron and operon populations.</title>
        <authorList>
            <person name="Satou Y."/>
            <person name="Mineta K."/>
            <person name="Ogasawara M."/>
            <person name="Sasakura Y."/>
            <person name="Shoguchi E."/>
            <person name="Ueno K."/>
            <person name="Yamada L."/>
            <person name="Matsumoto J."/>
            <person name="Wasserscheid J."/>
            <person name="Dewar K."/>
            <person name="Wiley G.B."/>
            <person name="Macmil S.L."/>
            <person name="Roe B.A."/>
            <person name="Zeller R.W."/>
            <person name="Hastings K.E."/>
            <person name="Lemaire P."/>
            <person name="Lindquist E."/>
            <person name="Endo T."/>
            <person name="Hotta K."/>
            <person name="Inaba K."/>
        </authorList>
    </citation>
    <scope>NUCLEOTIDE SEQUENCE [LARGE SCALE GENOMIC DNA]</scope>
    <source>
        <strain evidence="10">wild type</strain>
    </source>
</reference>
<evidence type="ECO:0000256" key="2">
    <source>
        <dbReference type="ARBA" id="ARBA00022448"/>
    </source>
</evidence>
<dbReference type="OMA" id="SINNCRE"/>
<evidence type="ECO:0000259" key="9">
    <source>
        <dbReference type="Pfam" id="PF09177"/>
    </source>
</evidence>
<dbReference type="GeneTree" id="ENSGT00940000170320"/>
<evidence type="ECO:0000256" key="6">
    <source>
        <dbReference type="ARBA" id="ARBA00023034"/>
    </source>
</evidence>
<evidence type="ECO:0000256" key="5">
    <source>
        <dbReference type="ARBA" id="ARBA00022989"/>
    </source>
</evidence>
<dbReference type="EMBL" id="EAAA01001095">
    <property type="status" value="NOT_ANNOTATED_CDS"/>
    <property type="molecule type" value="Genomic_DNA"/>
</dbReference>
<evidence type="ECO:0000313" key="10">
    <source>
        <dbReference type="Ensembl" id="ENSCINP00000035362.1"/>
    </source>
</evidence>
<reference evidence="11" key="1">
    <citation type="journal article" date="2002" name="Science">
        <title>The draft genome of Ciona intestinalis: insights into chordate and vertebrate origins.</title>
        <authorList>
            <person name="Dehal P."/>
            <person name="Satou Y."/>
            <person name="Campbell R.K."/>
            <person name="Chapman J."/>
            <person name="Degnan B."/>
            <person name="De Tomaso A."/>
            <person name="Davidson B."/>
            <person name="Di Gregorio A."/>
            <person name="Gelpke M."/>
            <person name="Goodstein D.M."/>
            <person name="Harafuji N."/>
            <person name="Hastings K.E."/>
            <person name="Ho I."/>
            <person name="Hotta K."/>
            <person name="Huang W."/>
            <person name="Kawashima T."/>
            <person name="Lemaire P."/>
            <person name="Martinez D."/>
            <person name="Meinertzhagen I.A."/>
            <person name="Necula S."/>
            <person name="Nonaka M."/>
            <person name="Putnam N."/>
            <person name="Rash S."/>
            <person name="Saiga H."/>
            <person name="Satake M."/>
            <person name="Terry A."/>
            <person name="Yamada L."/>
            <person name="Wang H.G."/>
            <person name="Awazu S."/>
            <person name="Azumi K."/>
            <person name="Boore J."/>
            <person name="Branno M."/>
            <person name="Chin-Bow S."/>
            <person name="DeSantis R."/>
            <person name="Doyle S."/>
            <person name="Francino P."/>
            <person name="Keys D.N."/>
            <person name="Haga S."/>
            <person name="Hayashi H."/>
            <person name="Hino K."/>
            <person name="Imai K.S."/>
            <person name="Inaba K."/>
            <person name="Kano S."/>
            <person name="Kobayashi K."/>
            <person name="Kobayashi M."/>
            <person name="Lee B.I."/>
            <person name="Makabe K.W."/>
            <person name="Manohar C."/>
            <person name="Matassi G."/>
            <person name="Medina M."/>
            <person name="Mochizuki Y."/>
            <person name="Mount S."/>
            <person name="Morishita T."/>
            <person name="Miura S."/>
            <person name="Nakayama A."/>
            <person name="Nishizaka S."/>
            <person name="Nomoto H."/>
            <person name="Ohta F."/>
            <person name="Oishi K."/>
            <person name="Rigoutsos I."/>
            <person name="Sano M."/>
            <person name="Sasaki A."/>
            <person name="Sasakura Y."/>
            <person name="Shoguchi E."/>
            <person name="Shin-i T."/>
            <person name="Spagnuolo A."/>
            <person name="Stainier D."/>
            <person name="Suzuki M.M."/>
            <person name="Tassy O."/>
            <person name="Takatori N."/>
            <person name="Tokuoka M."/>
            <person name="Yagi K."/>
            <person name="Yoshizaki F."/>
            <person name="Wada S."/>
            <person name="Zhang C."/>
            <person name="Hyatt P.D."/>
            <person name="Larimer F."/>
            <person name="Detter C."/>
            <person name="Doggett N."/>
            <person name="Glavina T."/>
            <person name="Hawkins T."/>
            <person name="Richardson P."/>
            <person name="Lucas S."/>
            <person name="Kohara Y."/>
            <person name="Levine M."/>
            <person name="Satoh N."/>
            <person name="Rokhsar D.S."/>
        </authorList>
    </citation>
    <scope>NUCLEOTIDE SEQUENCE [LARGE SCALE GENOMIC DNA]</scope>
</reference>
<organism evidence="10 11">
    <name type="scientific">Ciona intestinalis</name>
    <name type="common">Transparent sea squirt</name>
    <name type="synonym">Ascidia intestinalis</name>
    <dbReference type="NCBI Taxonomy" id="7719"/>
    <lineage>
        <taxon>Eukaryota</taxon>
        <taxon>Metazoa</taxon>
        <taxon>Chordata</taxon>
        <taxon>Tunicata</taxon>
        <taxon>Ascidiacea</taxon>
        <taxon>Phlebobranchia</taxon>
        <taxon>Cionidae</taxon>
        <taxon>Ciona</taxon>
    </lineage>
</organism>
<comment type="similarity">
    <text evidence="1">Belongs to the syntaxin family.</text>
</comment>
<dbReference type="FunCoup" id="H2Y0C8">
    <property type="interactions" value="95"/>
</dbReference>
<dbReference type="Gene3D" id="1.20.58.90">
    <property type="match status" value="1"/>
</dbReference>
<keyword evidence="4" id="KW-0653">Protein transport</keyword>
<evidence type="ECO:0000256" key="1">
    <source>
        <dbReference type="ARBA" id="ARBA00009063"/>
    </source>
</evidence>
<dbReference type="GO" id="GO:0015031">
    <property type="term" value="P:protein transport"/>
    <property type="evidence" value="ECO:0007669"/>
    <property type="project" value="UniProtKB-KW"/>
</dbReference>
<proteinExistence type="inferred from homology"/>
<accession>H2Y0C8</accession>
<name>H2Y0C8_CIOIN</name>
<dbReference type="CDD" id="cd21443">
    <property type="entry name" value="SNARE_NTD_STX6_STX10"/>
    <property type="match status" value="1"/>
</dbReference>
<dbReference type="Proteomes" id="UP000008144">
    <property type="component" value="Chromosome 13"/>
</dbReference>
<dbReference type="InterPro" id="IPR010989">
    <property type="entry name" value="SNARE"/>
</dbReference>